<name>A0A6A4H1Z3_9AGAR</name>
<dbReference type="OrthoDB" id="3018493at2759"/>
<keyword evidence="2" id="KW-1185">Reference proteome</keyword>
<proteinExistence type="predicted"/>
<evidence type="ECO:0000313" key="1">
    <source>
        <dbReference type="EMBL" id="KAE9391688.1"/>
    </source>
</evidence>
<organism evidence="1 2">
    <name type="scientific">Gymnopus androsaceus JB14</name>
    <dbReference type="NCBI Taxonomy" id="1447944"/>
    <lineage>
        <taxon>Eukaryota</taxon>
        <taxon>Fungi</taxon>
        <taxon>Dikarya</taxon>
        <taxon>Basidiomycota</taxon>
        <taxon>Agaricomycotina</taxon>
        <taxon>Agaricomycetes</taxon>
        <taxon>Agaricomycetidae</taxon>
        <taxon>Agaricales</taxon>
        <taxon>Marasmiineae</taxon>
        <taxon>Omphalotaceae</taxon>
        <taxon>Gymnopus</taxon>
    </lineage>
</organism>
<reference evidence="1" key="1">
    <citation type="journal article" date="2019" name="Environ. Microbiol.">
        <title>Fungal ecological strategies reflected in gene transcription - a case study of two litter decomposers.</title>
        <authorList>
            <person name="Barbi F."/>
            <person name="Kohler A."/>
            <person name="Barry K."/>
            <person name="Baskaran P."/>
            <person name="Daum C."/>
            <person name="Fauchery L."/>
            <person name="Ihrmark K."/>
            <person name="Kuo A."/>
            <person name="LaButti K."/>
            <person name="Lipzen A."/>
            <person name="Morin E."/>
            <person name="Grigoriev I.V."/>
            <person name="Henrissat B."/>
            <person name="Lindahl B."/>
            <person name="Martin F."/>
        </authorList>
    </citation>
    <scope>NUCLEOTIDE SEQUENCE</scope>
    <source>
        <strain evidence="1">JB14</strain>
    </source>
</reference>
<evidence type="ECO:0000313" key="2">
    <source>
        <dbReference type="Proteomes" id="UP000799118"/>
    </source>
</evidence>
<sequence>MRRLRLLYDHFSLVFIWPKTCRNYWKVWVIFAVLVMKNKNKNAFMIHPKGRPRTARITSAIEGLLWGGGEQGMENLGCMWLRSILTSRQSLIWILDDDEEDGERAAKHHKKVFKCSICWQPGHCRDKCPFIP</sequence>
<gene>
    <name evidence="1" type="ORF">BT96DRAFT_1023952</name>
</gene>
<dbReference type="AlphaFoldDB" id="A0A6A4H1Z3"/>
<dbReference type="Proteomes" id="UP000799118">
    <property type="component" value="Unassembled WGS sequence"/>
</dbReference>
<protein>
    <submittedName>
        <fullName evidence="1">Uncharacterized protein</fullName>
    </submittedName>
</protein>
<accession>A0A6A4H1Z3</accession>
<dbReference type="EMBL" id="ML769615">
    <property type="protein sequence ID" value="KAE9391688.1"/>
    <property type="molecule type" value="Genomic_DNA"/>
</dbReference>